<reference evidence="3 4" key="1">
    <citation type="submission" date="2017-06" db="EMBL/GenBank/DDBJ databases">
        <title>Novel microbial phyla capable of carbon fixation and sulfur reduction in deep-sea sediments.</title>
        <authorList>
            <person name="Huang J."/>
            <person name="Baker B."/>
            <person name="Wang Y."/>
        </authorList>
    </citation>
    <scope>NUCLEOTIDE SEQUENCE [LARGE SCALE GENOMIC DNA]</scope>
    <source>
        <strain evidence="3">B3_TA06</strain>
    </source>
</reference>
<evidence type="ECO:0000256" key="1">
    <source>
        <dbReference type="SAM" id="Phobius"/>
    </source>
</evidence>
<feature type="domain" description="Putative zinc-finger" evidence="2">
    <location>
        <begin position="10"/>
        <end position="36"/>
    </location>
</feature>
<accession>A0A532V9K3</accession>
<gene>
    <name evidence="3" type="ORF">CEE36_02945</name>
</gene>
<evidence type="ECO:0000259" key="2">
    <source>
        <dbReference type="Pfam" id="PF13490"/>
    </source>
</evidence>
<organism evidence="3 4">
    <name type="scientific">candidate division TA06 bacterium B3_TA06</name>
    <dbReference type="NCBI Taxonomy" id="2012487"/>
    <lineage>
        <taxon>Bacteria</taxon>
        <taxon>Bacteria division TA06</taxon>
    </lineage>
</organism>
<dbReference type="AlphaFoldDB" id="A0A532V9K3"/>
<keyword evidence="1" id="KW-1133">Transmembrane helix</keyword>
<keyword evidence="1" id="KW-0812">Transmembrane</keyword>
<protein>
    <recommendedName>
        <fullName evidence="2">Putative zinc-finger domain-containing protein</fullName>
    </recommendedName>
</protein>
<evidence type="ECO:0000313" key="4">
    <source>
        <dbReference type="Proteomes" id="UP000317778"/>
    </source>
</evidence>
<dbReference type="InterPro" id="IPR041916">
    <property type="entry name" value="Anti_sigma_zinc_sf"/>
</dbReference>
<dbReference type="Proteomes" id="UP000317778">
    <property type="component" value="Unassembled WGS sequence"/>
</dbReference>
<proteinExistence type="predicted"/>
<dbReference type="Pfam" id="PF13490">
    <property type="entry name" value="zf-HC2"/>
    <property type="match status" value="1"/>
</dbReference>
<sequence length="208" mass="22301">MGRHPSDATLSRYADGDLSGAEKTHLASHLKGCSGCKRRLAEIVHIKDLAESLEPVEVPPGLLAGVRARISASKAPKTQGLWRGIVLGFAISAAIALLILLPHSTTPEPRAEPVTPLVIEPAAEPLGPPLGLAHAQGFGQSSQTNHSDVHVAAYEEPSHDTVILIPLDETARQNLEAAKTPHFRQGPRFHIPQEDEGWIVTVGETIYR</sequence>
<dbReference type="EMBL" id="NJBO01000003">
    <property type="protein sequence ID" value="TKJ43657.1"/>
    <property type="molecule type" value="Genomic_DNA"/>
</dbReference>
<name>A0A532V9K3_UNCT6</name>
<comment type="caution">
    <text evidence="3">The sequence shown here is derived from an EMBL/GenBank/DDBJ whole genome shotgun (WGS) entry which is preliminary data.</text>
</comment>
<feature type="transmembrane region" description="Helical" evidence="1">
    <location>
        <begin position="81"/>
        <end position="101"/>
    </location>
</feature>
<evidence type="ECO:0000313" key="3">
    <source>
        <dbReference type="EMBL" id="TKJ43657.1"/>
    </source>
</evidence>
<dbReference type="InterPro" id="IPR027383">
    <property type="entry name" value="Znf_put"/>
</dbReference>
<dbReference type="Gene3D" id="1.10.10.1320">
    <property type="entry name" value="Anti-sigma factor, zinc-finger domain"/>
    <property type="match status" value="1"/>
</dbReference>
<keyword evidence="1" id="KW-0472">Membrane</keyword>